<dbReference type="Pfam" id="PF07875">
    <property type="entry name" value="Coat_F"/>
    <property type="match status" value="1"/>
</dbReference>
<evidence type="ECO:0000313" key="3">
    <source>
        <dbReference type="Proteomes" id="UP000670947"/>
    </source>
</evidence>
<keyword evidence="2" id="KW-0167">Capsid protein</keyword>
<name>A0ABS3W8Q5_9BACL</name>
<keyword evidence="2" id="KW-0946">Virion</keyword>
<organism evidence="2 3">
    <name type="scientific">Paenibacillus artemisiicola</name>
    <dbReference type="NCBI Taxonomy" id="1172618"/>
    <lineage>
        <taxon>Bacteria</taxon>
        <taxon>Bacillati</taxon>
        <taxon>Bacillota</taxon>
        <taxon>Bacilli</taxon>
        <taxon>Bacillales</taxon>
        <taxon>Paenibacillaceae</taxon>
        <taxon>Paenibacillus</taxon>
    </lineage>
</organism>
<protein>
    <submittedName>
        <fullName evidence="2">Spore coat protein</fullName>
    </submittedName>
</protein>
<evidence type="ECO:0000256" key="1">
    <source>
        <dbReference type="SAM" id="MobiDB-lite"/>
    </source>
</evidence>
<comment type="caution">
    <text evidence="2">The sequence shown here is derived from an EMBL/GenBank/DDBJ whole genome shotgun (WGS) entry which is preliminary data.</text>
</comment>
<dbReference type="Proteomes" id="UP000670947">
    <property type="component" value="Unassembled WGS sequence"/>
</dbReference>
<dbReference type="Gene3D" id="1.20.1260.10">
    <property type="match status" value="1"/>
</dbReference>
<evidence type="ECO:0000313" key="2">
    <source>
        <dbReference type="EMBL" id="MBO7744695.1"/>
    </source>
</evidence>
<sequence length="132" mass="15240">MYQQQGQAHPMLSDEDLAYTVLADLKRVCGEYATATTESNCPQVRQLFTNLLNSTLQMQGHLYQIMEQNNMYSVASPALRQEVDKQLKQNQQTAQQTQQFLQQHGYGQNGMGFQQHMHQPQNMQQQQGQPYM</sequence>
<feature type="region of interest" description="Disordered" evidence="1">
    <location>
        <begin position="109"/>
        <end position="132"/>
    </location>
</feature>
<dbReference type="InterPro" id="IPR012347">
    <property type="entry name" value="Ferritin-like"/>
</dbReference>
<dbReference type="RefSeq" id="WP_208847633.1">
    <property type="nucleotide sequence ID" value="NZ_JAGGDJ010000005.1"/>
</dbReference>
<reference evidence="2 3" key="1">
    <citation type="submission" date="2021-03" db="EMBL/GenBank/DDBJ databases">
        <title>Paenibacillus artemisicola MWE-103 whole genome sequence.</title>
        <authorList>
            <person name="Ham Y.J."/>
        </authorList>
    </citation>
    <scope>NUCLEOTIDE SEQUENCE [LARGE SCALE GENOMIC DNA]</scope>
    <source>
        <strain evidence="2 3">MWE-103</strain>
    </source>
</reference>
<keyword evidence="3" id="KW-1185">Reference proteome</keyword>
<dbReference type="InterPro" id="IPR012851">
    <property type="entry name" value="Spore_coat_CotF-like"/>
</dbReference>
<accession>A0ABS3W8Q5</accession>
<dbReference type="EMBL" id="JAGGDJ010000005">
    <property type="protein sequence ID" value="MBO7744695.1"/>
    <property type="molecule type" value="Genomic_DNA"/>
</dbReference>
<proteinExistence type="predicted"/>
<gene>
    <name evidence="2" type="ORF">I8J29_10835</name>
</gene>
<feature type="compositionally biased region" description="Low complexity" evidence="1">
    <location>
        <begin position="114"/>
        <end position="132"/>
    </location>
</feature>